<proteinExistence type="predicted"/>
<evidence type="ECO:0000313" key="1">
    <source>
        <dbReference type="EMBL" id="QHS85984.1"/>
    </source>
</evidence>
<accession>A0A6C0B2F4</accession>
<organism evidence="1">
    <name type="scientific">viral metagenome</name>
    <dbReference type="NCBI Taxonomy" id="1070528"/>
    <lineage>
        <taxon>unclassified sequences</taxon>
        <taxon>metagenomes</taxon>
        <taxon>organismal metagenomes</taxon>
    </lineage>
</organism>
<sequence>MRTATAYISKLKAEALGRTYKVQDTNHRLFTTTLYRGAAGCGPVNYDQIDYVEPCSCDYIGPTKKYVPPIVPDNVNPSRVLIYDGGNARNSGGRIIDGGLVNEYGPVLDGGFP</sequence>
<reference evidence="1" key="1">
    <citation type="journal article" date="2020" name="Nature">
        <title>Giant virus diversity and host interactions through global metagenomics.</title>
        <authorList>
            <person name="Schulz F."/>
            <person name="Roux S."/>
            <person name="Paez-Espino D."/>
            <person name="Jungbluth S."/>
            <person name="Walsh D.A."/>
            <person name="Denef V.J."/>
            <person name="McMahon K.D."/>
            <person name="Konstantinidis K.T."/>
            <person name="Eloe-Fadrosh E.A."/>
            <person name="Kyrpides N.C."/>
            <person name="Woyke T."/>
        </authorList>
    </citation>
    <scope>NUCLEOTIDE SEQUENCE</scope>
    <source>
        <strain evidence="1">GVMAG-M-3300009185-7</strain>
    </source>
</reference>
<name>A0A6C0B2F4_9ZZZZ</name>
<dbReference type="EMBL" id="MN739050">
    <property type="protein sequence ID" value="QHS85984.1"/>
    <property type="molecule type" value="Genomic_DNA"/>
</dbReference>
<protein>
    <submittedName>
        <fullName evidence="1">Uncharacterized protein</fullName>
    </submittedName>
</protein>
<dbReference type="AlphaFoldDB" id="A0A6C0B2F4"/>